<dbReference type="EMBL" id="JBBPBK010000010">
    <property type="protein sequence ID" value="KAK9276545.1"/>
    <property type="molecule type" value="Genomic_DNA"/>
</dbReference>
<accession>A0AAP0RGM1</accession>
<comment type="caution">
    <text evidence="1">The sequence shown here is derived from an EMBL/GenBank/DDBJ whole genome shotgun (WGS) entry which is preliminary data.</text>
</comment>
<gene>
    <name evidence="1" type="ORF">L1049_006079</name>
</gene>
<keyword evidence="2" id="KW-1185">Reference proteome</keyword>
<dbReference type="Proteomes" id="UP001415857">
    <property type="component" value="Unassembled WGS sequence"/>
</dbReference>
<reference evidence="1 2" key="1">
    <citation type="journal article" date="2024" name="Plant J.">
        <title>Genome sequences and population genomics reveal climatic adaptation and genomic divergence between two closely related sweetgum species.</title>
        <authorList>
            <person name="Xu W.Q."/>
            <person name="Ren C.Q."/>
            <person name="Zhang X.Y."/>
            <person name="Comes H.P."/>
            <person name="Liu X.H."/>
            <person name="Li Y.G."/>
            <person name="Kettle C.J."/>
            <person name="Jalonen R."/>
            <person name="Gaisberger H."/>
            <person name="Ma Y.Z."/>
            <person name="Qiu Y.X."/>
        </authorList>
    </citation>
    <scope>NUCLEOTIDE SEQUENCE [LARGE SCALE GENOMIC DNA]</scope>
    <source>
        <strain evidence="1">Hangzhou</strain>
    </source>
</reference>
<evidence type="ECO:0000313" key="2">
    <source>
        <dbReference type="Proteomes" id="UP001415857"/>
    </source>
</evidence>
<dbReference type="AlphaFoldDB" id="A0AAP0RGM1"/>
<evidence type="ECO:0000313" key="1">
    <source>
        <dbReference type="EMBL" id="KAK9276545.1"/>
    </source>
</evidence>
<proteinExistence type="predicted"/>
<evidence type="ECO:0008006" key="3">
    <source>
        <dbReference type="Google" id="ProtNLM"/>
    </source>
</evidence>
<protein>
    <recommendedName>
        <fullName evidence="3">DUF4283 domain-containing protein</fullName>
    </recommendedName>
</protein>
<organism evidence="1 2">
    <name type="scientific">Liquidambar formosana</name>
    <name type="common">Formosan gum</name>
    <dbReference type="NCBI Taxonomy" id="63359"/>
    <lineage>
        <taxon>Eukaryota</taxon>
        <taxon>Viridiplantae</taxon>
        <taxon>Streptophyta</taxon>
        <taxon>Embryophyta</taxon>
        <taxon>Tracheophyta</taxon>
        <taxon>Spermatophyta</taxon>
        <taxon>Magnoliopsida</taxon>
        <taxon>eudicotyledons</taxon>
        <taxon>Gunneridae</taxon>
        <taxon>Pentapetalae</taxon>
        <taxon>Saxifragales</taxon>
        <taxon>Altingiaceae</taxon>
        <taxon>Liquidambar</taxon>
    </lineage>
</organism>
<sequence>MDSIFRLEDAFISVGVVDITIRHMGGMIVLLKFDSVDIKKRYLENGAPWLSTWFEELNEWKMIWSLKKRLVWLSVEGLLLNAWNVTNLEVLQKGLDQYYPWTAIQWKKRFLIEERC</sequence>
<name>A0AAP0RGM1_LIQFO</name>